<dbReference type="Pfam" id="PF18620">
    <property type="entry name" value="DUF5627"/>
    <property type="match status" value="1"/>
</dbReference>
<dbReference type="Gene3D" id="2.60.40.1740">
    <property type="entry name" value="hypothetical protein (bacova_03559)"/>
    <property type="match status" value="1"/>
</dbReference>
<evidence type="ECO:0000259" key="1">
    <source>
        <dbReference type="Pfam" id="PF08522"/>
    </source>
</evidence>
<evidence type="ECO:0000313" key="4">
    <source>
        <dbReference type="Proteomes" id="UP000391834"/>
    </source>
</evidence>
<dbReference type="Pfam" id="PF08522">
    <property type="entry name" value="BT_3987-like_N"/>
    <property type="match status" value="1"/>
</dbReference>
<sequence>MSACHNQDWSFPDYKYTTVYFPYQAPVRTLVLGKDIYDNTLDNAHKCKIMATMGGVYNNNVDRILHIEVDNSLCDNLKFDDASGDDVIAMPSNYYTLSSDKQLVIPADSIAGGIEVQLTDAFFADPRSIKNTFVIPVRITSVENADSILSGKSSMDNPDPRVAADWTIVPKNYILYGVKYVNPWNGSYLRRGVDDVKGNGGNSSMDTTIVYHQEYTVEDEVVTARTLSMDEVSIALKTVNKGDATEMPFELRVKVDDSGKCTVTNPNSAGYTISGSGDFVENGDSWGGEKHDVMHLKYNVDFGTTTHSFTDTLVIRDRNVKMETFTPYVVGN</sequence>
<evidence type="ECO:0008006" key="5">
    <source>
        <dbReference type="Google" id="ProtNLM"/>
    </source>
</evidence>
<reference evidence="3 4" key="1">
    <citation type="submission" date="2019-10" db="EMBL/GenBank/DDBJ databases">
        <title>Prolixibacter strains distinguished by the presence of nitrate reductase genes were adept at nitrate-dependent anaerobic corrosion of metallic iron and carbon steel.</title>
        <authorList>
            <person name="Iino T."/>
            <person name="Shono N."/>
            <person name="Ito K."/>
            <person name="Nakamura R."/>
            <person name="Sueoka K."/>
            <person name="Harayama S."/>
            <person name="Ohkuma M."/>
        </authorList>
    </citation>
    <scope>NUCLEOTIDE SEQUENCE [LARGE SCALE GENOMIC DNA]</scope>
    <source>
        <strain evidence="3 4">JCM 13498</strain>
    </source>
</reference>
<comment type="caution">
    <text evidence="3">The sequence shown here is derived from an EMBL/GenBank/DDBJ whole genome shotgun (WGS) entry which is preliminary data.</text>
</comment>
<proteinExistence type="predicted"/>
<dbReference type="EMBL" id="BLAX01000001">
    <property type="protein sequence ID" value="GET33588.1"/>
    <property type="molecule type" value="Genomic_DNA"/>
</dbReference>
<organism evidence="3 4">
    <name type="scientific">Prolixibacter bellariivorans</name>
    <dbReference type="NCBI Taxonomy" id="314319"/>
    <lineage>
        <taxon>Bacteria</taxon>
        <taxon>Pseudomonadati</taxon>
        <taxon>Bacteroidota</taxon>
        <taxon>Bacteroidia</taxon>
        <taxon>Marinilabiliales</taxon>
        <taxon>Prolixibacteraceae</taxon>
        <taxon>Prolixibacter</taxon>
    </lineage>
</organism>
<protein>
    <recommendedName>
        <fullName evidence="5">Adhesin</fullName>
    </recommendedName>
</protein>
<keyword evidence="4" id="KW-1185">Reference proteome</keyword>
<dbReference type="InterPro" id="IPR040580">
    <property type="entry name" value="DUF5627"/>
</dbReference>
<accession>A0A5M4B0S3</accession>
<dbReference type="InterPro" id="IPR013728">
    <property type="entry name" value="BT_3987-like_N"/>
</dbReference>
<gene>
    <name evidence="3" type="ORF">PbJCM13498_24510</name>
</gene>
<evidence type="ECO:0000259" key="2">
    <source>
        <dbReference type="Pfam" id="PF18620"/>
    </source>
</evidence>
<feature type="domain" description="BT-3987-like N-terminal" evidence="1">
    <location>
        <begin position="17"/>
        <end position="145"/>
    </location>
</feature>
<dbReference type="Proteomes" id="UP000391834">
    <property type="component" value="Unassembled WGS sequence"/>
</dbReference>
<evidence type="ECO:0000313" key="3">
    <source>
        <dbReference type="EMBL" id="GET33588.1"/>
    </source>
</evidence>
<feature type="domain" description="DUF5627" evidence="2">
    <location>
        <begin position="183"/>
        <end position="319"/>
    </location>
</feature>
<name>A0A5M4B0S3_9BACT</name>
<dbReference type="Gene3D" id="2.40.128.420">
    <property type="match status" value="1"/>
</dbReference>
<dbReference type="AlphaFoldDB" id="A0A5M4B0S3"/>